<reference evidence="7" key="1">
    <citation type="journal article" date="2017" name="J. Phycol.">
        <title>Analysis of chloroplast genomes and a supermatrix inform reclassification of the Rhodomelaceae (Rhodophyta).</title>
        <authorList>
            <person name="Diaz-Tapia P."/>
            <person name="Maggs C.A."/>
            <person name="West J.A."/>
            <person name="Verbruggen H."/>
        </authorList>
    </citation>
    <scope>NUCLEOTIDE SEQUENCE</scope>
    <source>
        <strain evidence="7">PD0863</strain>
    </source>
</reference>
<evidence type="ECO:0000256" key="1">
    <source>
        <dbReference type="ARBA" id="ARBA00008226"/>
    </source>
</evidence>
<feature type="binding site" evidence="5">
    <location>
        <position position="124"/>
    </location>
    <ligand>
        <name>L-histidine</name>
        <dbReference type="ChEBI" id="CHEBI:57595"/>
    </ligand>
</feature>
<dbReference type="GO" id="GO:0009507">
    <property type="term" value="C:chloroplast"/>
    <property type="evidence" value="ECO:0007669"/>
    <property type="project" value="UniProtKB-SubCell"/>
</dbReference>
<protein>
    <recommendedName>
        <fullName evidence="4">Histidine--tRNA ligase, chloroplastic</fullName>
        <ecNumber evidence="4">6.1.1.21</ecNumber>
    </recommendedName>
    <alternativeName>
        <fullName evidence="4">Histidyl-tRNA synthetase</fullName>
        <shortName evidence="4">HisRS</shortName>
    </alternativeName>
</protein>
<dbReference type="GO" id="GO:0005524">
    <property type="term" value="F:ATP binding"/>
    <property type="evidence" value="ECO:0007669"/>
    <property type="project" value="UniProtKB-UniRule"/>
</dbReference>
<dbReference type="InterPro" id="IPR045864">
    <property type="entry name" value="aa-tRNA-synth_II/BPL/LPL"/>
</dbReference>
<dbReference type="InterPro" id="IPR004154">
    <property type="entry name" value="Anticodon-bd"/>
</dbReference>
<dbReference type="InterPro" id="IPR041715">
    <property type="entry name" value="HisRS-like_core"/>
</dbReference>
<dbReference type="CDD" id="cd00773">
    <property type="entry name" value="HisRS-like_core"/>
    <property type="match status" value="1"/>
</dbReference>
<dbReference type="EC" id="6.1.1.21" evidence="4"/>
<dbReference type="PANTHER" id="PTHR43707:SF1">
    <property type="entry name" value="HISTIDINE--TRNA LIGASE, MITOCHONDRIAL-RELATED"/>
    <property type="match status" value="1"/>
</dbReference>
<dbReference type="AlphaFoldDB" id="A0A1Z1M9T4"/>
<dbReference type="HAMAP" id="MF_00127">
    <property type="entry name" value="His_tRNA_synth"/>
    <property type="match status" value="1"/>
</dbReference>
<feature type="binding site" evidence="5">
    <location>
        <position position="256"/>
    </location>
    <ligand>
        <name>L-histidine</name>
        <dbReference type="ChEBI" id="CHEBI:57595"/>
    </ligand>
</feature>
<comment type="catalytic activity">
    <reaction evidence="3 4">
        <text>tRNA(His) + L-histidine + ATP = L-histidyl-tRNA(His) + AMP + diphosphate + H(+)</text>
        <dbReference type="Rhea" id="RHEA:17313"/>
        <dbReference type="Rhea" id="RHEA-COMP:9665"/>
        <dbReference type="Rhea" id="RHEA-COMP:9689"/>
        <dbReference type="ChEBI" id="CHEBI:15378"/>
        <dbReference type="ChEBI" id="CHEBI:30616"/>
        <dbReference type="ChEBI" id="CHEBI:33019"/>
        <dbReference type="ChEBI" id="CHEBI:57595"/>
        <dbReference type="ChEBI" id="CHEBI:78442"/>
        <dbReference type="ChEBI" id="CHEBI:78527"/>
        <dbReference type="ChEBI" id="CHEBI:456215"/>
        <dbReference type="EC" id="6.1.1.21"/>
    </reaction>
</comment>
<evidence type="ECO:0000256" key="2">
    <source>
        <dbReference type="ARBA" id="ARBA00022741"/>
    </source>
</evidence>
<dbReference type="SUPFAM" id="SSF55681">
    <property type="entry name" value="Class II aaRS and biotin synthetases"/>
    <property type="match status" value="1"/>
</dbReference>
<dbReference type="NCBIfam" id="TIGR00442">
    <property type="entry name" value="hisS"/>
    <property type="match status" value="1"/>
</dbReference>
<keyword evidence="2 4" id="KW-0547">Nucleotide-binding</keyword>
<keyword evidence="7" id="KW-0934">Plastid</keyword>
<evidence type="ECO:0000259" key="6">
    <source>
        <dbReference type="PROSITE" id="PS50862"/>
    </source>
</evidence>
<dbReference type="PANTHER" id="PTHR43707">
    <property type="entry name" value="HISTIDYL-TRNA SYNTHETASE"/>
    <property type="match status" value="1"/>
</dbReference>
<keyword evidence="7" id="KW-0150">Chloroplast</keyword>
<gene>
    <name evidence="7" type="primary">syh</name>
    <name evidence="4" type="synonym">hisS</name>
</gene>
<dbReference type="Pfam" id="PF13393">
    <property type="entry name" value="tRNA-synt_His"/>
    <property type="match status" value="1"/>
</dbReference>
<dbReference type="InterPro" id="IPR015807">
    <property type="entry name" value="His-tRNA-ligase"/>
</dbReference>
<dbReference type="Gene3D" id="3.30.930.10">
    <property type="entry name" value="Bira Bifunctional Protein, Domain 2"/>
    <property type="match status" value="1"/>
</dbReference>
<dbReference type="GO" id="GO:0004821">
    <property type="term" value="F:histidine-tRNA ligase activity"/>
    <property type="evidence" value="ECO:0007669"/>
    <property type="project" value="UniProtKB-UniRule"/>
</dbReference>
<dbReference type="Gene3D" id="3.40.50.800">
    <property type="entry name" value="Anticodon-binding domain"/>
    <property type="match status" value="1"/>
</dbReference>
<dbReference type="SUPFAM" id="SSF52954">
    <property type="entry name" value="Class II aaRS ABD-related"/>
    <property type="match status" value="1"/>
</dbReference>
<keyword evidence="4" id="KW-0030">Aminoacyl-tRNA synthetase</keyword>
<proteinExistence type="inferred from homology"/>
<organism evidence="7">
    <name type="scientific">Polysiphonia sertularioides</name>
    <dbReference type="NCBI Taxonomy" id="945028"/>
    <lineage>
        <taxon>Eukaryota</taxon>
        <taxon>Rhodophyta</taxon>
        <taxon>Florideophyceae</taxon>
        <taxon>Rhodymeniophycidae</taxon>
        <taxon>Ceramiales</taxon>
        <taxon>Rhodomelaceae</taxon>
        <taxon>Polysiphonioideae</taxon>
        <taxon>Polysiphonia</taxon>
    </lineage>
</organism>
<dbReference type="GO" id="GO:0006427">
    <property type="term" value="P:histidyl-tRNA aminoacylation"/>
    <property type="evidence" value="ECO:0007669"/>
    <property type="project" value="UniProtKB-UniRule"/>
</dbReference>
<keyword evidence="4" id="KW-0067">ATP-binding</keyword>
<dbReference type="PIRSF" id="PIRSF001549">
    <property type="entry name" value="His-tRNA_synth"/>
    <property type="match status" value="1"/>
</dbReference>
<evidence type="ECO:0000256" key="5">
    <source>
        <dbReference type="PIRSR" id="PIRSR001549-1"/>
    </source>
</evidence>
<dbReference type="PROSITE" id="PS50862">
    <property type="entry name" value="AA_TRNA_LIGASE_II"/>
    <property type="match status" value="1"/>
</dbReference>
<dbReference type="RefSeq" id="YP_009394019.1">
    <property type="nucleotide sequence ID" value="NC_035270.1"/>
</dbReference>
<name>A0A1Z1M9T4_9FLOR</name>
<comment type="similarity">
    <text evidence="1 4">Belongs to the class-II aminoacyl-tRNA synthetase family.</text>
</comment>
<dbReference type="Pfam" id="PF03129">
    <property type="entry name" value="HGTP_anticodon"/>
    <property type="match status" value="1"/>
</dbReference>
<evidence type="ECO:0000256" key="3">
    <source>
        <dbReference type="ARBA" id="ARBA00047639"/>
    </source>
</evidence>
<dbReference type="InterPro" id="IPR004516">
    <property type="entry name" value="HisRS/HisZ"/>
</dbReference>
<dbReference type="GeneID" id="33355808"/>
<evidence type="ECO:0000313" key="7">
    <source>
        <dbReference type="EMBL" id="ARW62581.1"/>
    </source>
</evidence>
<feature type="binding site" evidence="5">
    <location>
        <position position="128"/>
    </location>
    <ligand>
        <name>L-histidine</name>
        <dbReference type="ChEBI" id="CHEBI:57595"/>
    </ligand>
</feature>
<dbReference type="InterPro" id="IPR006195">
    <property type="entry name" value="aa-tRNA-synth_II"/>
</dbReference>
<evidence type="ECO:0000256" key="4">
    <source>
        <dbReference type="HAMAP-Rule" id="MF_00127"/>
    </source>
</evidence>
<feature type="binding site" evidence="5">
    <location>
        <position position="110"/>
    </location>
    <ligand>
        <name>L-histidine</name>
        <dbReference type="ChEBI" id="CHEBI:57595"/>
    </ligand>
</feature>
<geneLocation type="chloroplast" evidence="7"/>
<sequence>MQTLRGTKDILPDDIIIWQEIYNKVMSTLDKYGYEEIRTPILENTKLFERCIGDFTDIVNKEMYSFKDQSNRGITLRPEGTSSIARAIISNKIYLNNKMNRLWYFGPMFRYERPQKGRQRQFHQLGIECIGSDDHIADVEVIRIAYNLLKKLKCDEECMLEINSIGNTEEREIYTHALVEYLEKYRNEIDKDSQRRIEKNPLRVLDSKDLKTQAILEHAPMLDNYLNKKSLHHFAKICNDLEYLQIDYKVNNKLVRGLDYYNYTAFEIKTKENSQQNTICGGGRYDKLIEQLGGPPLPAVGWAIGIERLIILMKNKLSNKKKYNKIYIIKENLENYHIIWNIVNVLEEYKLPFELDYKENNLTKRIKRAYQIGAEICIILKNDDLRNQYIKIKWISTGQEQKIQINNMKEYFHYLKKVL</sequence>
<dbReference type="InterPro" id="IPR036621">
    <property type="entry name" value="Anticodon-bd_dom_sf"/>
</dbReference>
<accession>A0A1Z1M9T4</accession>
<feature type="binding site" evidence="5">
    <location>
        <begin position="260"/>
        <end position="261"/>
    </location>
    <ligand>
        <name>L-histidine</name>
        <dbReference type="ChEBI" id="CHEBI:57595"/>
    </ligand>
</feature>
<dbReference type="EMBL" id="MF101423">
    <property type="protein sequence ID" value="ARW62581.1"/>
    <property type="molecule type" value="Genomic_DNA"/>
</dbReference>
<keyword evidence="4 7" id="KW-0436">Ligase</keyword>
<feature type="domain" description="Aminoacyl-transfer RNA synthetases class-II family profile" evidence="6">
    <location>
        <begin position="1"/>
        <end position="313"/>
    </location>
</feature>
<keyword evidence="4" id="KW-0648">Protein biosynthesis</keyword>
<feature type="binding site" evidence="5">
    <location>
        <begin position="79"/>
        <end position="81"/>
    </location>
    <ligand>
        <name>L-histidine</name>
        <dbReference type="ChEBI" id="CHEBI:57595"/>
    </ligand>
</feature>
<comment type="subcellular location">
    <subcellularLocation>
        <location evidence="4">Plastid</location>
        <location evidence="4">Chloroplast</location>
    </subcellularLocation>
</comment>